<dbReference type="PROSITE" id="PS51819">
    <property type="entry name" value="VOC"/>
    <property type="match status" value="1"/>
</dbReference>
<dbReference type="Gene3D" id="3.10.180.10">
    <property type="entry name" value="2,3-Dihydroxybiphenyl 1,2-Dioxygenase, domain 1"/>
    <property type="match status" value="1"/>
</dbReference>
<feature type="domain" description="VOC" evidence="1">
    <location>
        <begin position="7"/>
        <end position="121"/>
    </location>
</feature>
<dbReference type="RefSeq" id="WP_133592861.1">
    <property type="nucleotide sequence ID" value="NZ_CP037953.1"/>
</dbReference>
<name>A0A4R6UP99_9GAMM</name>
<keyword evidence="3" id="KW-1185">Reference proteome</keyword>
<dbReference type="Proteomes" id="UP000295375">
    <property type="component" value="Unassembled WGS sequence"/>
</dbReference>
<dbReference type="Pfam" id="PF00903">
    <property type="entry name" value="Glyoxalase"/>
    <property type="match status" value="1"/>
</dbReference>
<gene>
    <name evidence="2" type="ORF">EV696_12134</name>
</gene>
<dbReference type="OrthoDB" id="9804944at2"/>
<dbReference type="InterPro" id="IPR004360">
    <property type="entry name" value="Glyas_Fos-R_dOase_dom"/>
</dbReference>
<dbReference type="AlphaFoldDB" id="A0A4R6UP99"/>
<proteinExistence type="predicted"/>
<sequence>MAEGLSTLRQISYVVNDVQRMSEYFENTLRIKKLFDAPGMSFFDLGGVRLMMTLPADNNAHLGNSVLYFAATDIDASVAALKLAGVVFEREPFMVARLPDHEFWLAFFRDPENNLLALSCEKPLS</sequence>
<reference evidence="2 3" key="1">
    <citation type="submission" date="2019-03" db="EMBL/GenBank/DDBJ databases">
        <title>Genomic Encyclopedia of Type Strains, Phase IV (KMG-IV): sequencing the most valuable type-strain genomes for metagenomic binning, comparative biology and taxonomic classification.</title>
        <authorList>
            <person name="Goeker M."/>
        </authorList>
    </citation>
    <scope>NUCLEOTIDE SEQUENCE [LARGE SCALE GENOMIC DNA]</scope>
    <source>
        <strain evidence="2 3">DSM 103792</strain>
    </source>
</reference>
<dbReference type="InterPro" id="IPR029068">
    <property type="entry name" value="Glyas_Bleomycin-R_OHBP_Dase"/>
</dbReference>
<evidence type="ECO:0000313" key="2">
    <source>
        <dbReference type="EMBL" id="TDQ45074.1"/>
    </source>
</evidence>
<evidence type="ECO:0000313" key="3">
    <source>
        <dbReference type="Proteomes" id="UP000295375"/>
    </source>
</evidence>
<protein>
    <submittedName>
        <fullName evidence="2">Methylmalonyl-CoA epimerase</fullName>
    </submittedName>
</protein>
<comment type="caution">
    <text evidence="2">The sequence shown here is derived from an EMBL/GenBank/DDBJ whole genome shotgun (WGS) entry which is preliminary data.</text>
</comment>
<organism evidence="2 3">
    <name type="scientific">Permianibacter aggregans</name>
    <dbReference type="NCBI Taxonomy" id="1510150"/>
    <lineage>
        <taxon>Bacteria</taxon>
        <taxon>Pseudomonadati</taxon>
        <taxon>Pseudomonadota</taxon>
        <taxon>Gammaproteobacteria</taxon>
        <taxon>Pseudomonadales</taxon>
        <taxon>Pseudomonadaceae</taxon>
        <taxon>Permianibacter</taxon>
    </lineage>
</organism>
<dbReference type="InterPro" id="IPR037523">
    <property type="entry name" value="VOC_core"/>
</dbReference>
<dbReference type="EMBL" id="SNYM01000021">
    <property type="protein sequence ID" value="TDQ45074.1"/>
    <property type="molecule type" value="Genomic_DNA"/>
</dbReference>
<evidence type="ECO:0000259" key="1">
    <source>
        <dbReference type="PROSITE" id="PS51819"/>
    </source>
</evidence>
<accession>A0A4R6UP99</accession>
<dbReference type="SUPFAM" id="SSF54593">
    <property type="entry name" value="Glyoxalase/Bleomycin resistance protein/Dihydroxybiphenyl dioxygenase"/>
    <property type="match status" value="1"/>
</dbReference>